<proteinExistence type="predicted"/>
<accession>A0ABY7WF64</accession>
<feature type="domain" description="DUF6850" evidence="2">
    <location>
        <begin position="49"/>
        <end position="515"/>
    </location>
</feature>
<evidence type="ECO:0000259" key="2">
    <source>
        <dbReference type="Pfam" id="PF21012"/>
    </source>
</evidence>
<dbReference type="InterPro" id="IPR049236">
    <property type="entry name" value="DUF6850"/>
</dbReference>
<gene>
    <name evidence="3" type="ORF">PQ465_12400</name>
</gene>
<keyword evidence="4" id="KW-1185">Reference proteome</keyword>
<evidence type="ECO:0000313" key="4">
    <source>
        <dbReference type="Proteomes" id="UP001221558"/>
    </source>
</evidence>
<dbReference type="Pfam" id="PF21012">
    <property type="entry name" value="DUF6850"/>
    <property type="match status" value="1"/>
</dbReference>
<dbReference type="Proteomes" id="UP001221558">
    <property type="component" value="Chromosome"/>
</dbReference>
<reference evidence="3 4" key="1">
    <citation type="submission" date="2023-02" db="EMBL/GenBank/DDBJ databases">
        <title>Genome sequence of Sphingobacterium sp. KACC 22765.</title>
        <authorList>
            <person name="Kim S."/>
            <person name="Heo J."/>
            <person name="Kwon S.-W."/>
        </authorList>
    </citation>
    <scope>NUCLEOTIDE SEQUENCE [LARGE SCALE GENOMIC DNA]</scope>
    <source>
        <strain evidence="3 4">KACC 22765</strain>
    </source>
</reference>
<evidence type="ECO:0000256" key="1">
    <source>
        <dbReference type="SAM" id="SignalP"/>
    </source>
</evidence>
<name>A0ABY7WF64_9SPHI</name>
<dbReference type="RefSeq" id="WP_274265843.1">
    <property type="nucleotide sequence ID" value="NZ_CP117880.1"/>
</dbReference>
<sequence length="515" mass="58561">MKIYQILFFAMAAMALSKTAVAQQKIKQINPNWLEIQDSLGSWRNTANPAGLTRDQPVQFSKVQATYDIEEGDFRRPQQAQKINSQSIYGAGNTQLDDYYLQGFIRYNRQFREDATYNASLIDPFRDMPYYIIDSNASDWLNQLYTMGFDLASPVFKDKWTAGLSVDYQAASGAKQRDIRAENTQFGLSIRPGLTYQIDANHVAGFNLLFATSKEESVNSNVNVYVDQGYFIHYGLGHAIPYVGSGTNMNYESEKWGAGLQYEYHGLWNLLLSTNYAIAAETANIGFLDGRTQGSILTRQSESSLRATRENTVFAHQIVLNYAFKLGEGTEYWNEFVPGLESDGYINRHKAVRSTYSNSFGEASYTLIKKTEDGYDWKLRGQASYRKRDDQYLLPQSTFGMSYLNYALSFDKMINSRNATYTLGGKIGNGHSLSGDYRYGGERADELPVQELMRSDLNFFTTDFLSIEIPFTYSLQVDNKHIHNFYVQAVGSWFDARSTEYQNRKKITLSVGAIF</sequence>
<feature type="signal peptide" evidence="1">
    <location>
        <begin position="1"/>
        <end position="22"/>
    </location>
</feature>
<protein>
    <recommendedName>
        <fullName evidence="2">DUF6850 domain-containing protein</fullName>
    </recommendedName>
</protein>
<evidence type="ECO:0000313" key="3">
    <source>
        <dbReference type="EMBL" id="WDF67107.1"/>
    </source>
</evidence>
<dbReference type="EMBL" id="CP117880">
    <property type="protein sequence ID" value="WDF67107.1"/>
    <property type="molecule type" value="Genomic_DNA"/>
</dbReference>
<feature type="chain" id="PRO_5046841146" description="DUF6850 domain-containing protein" evidence="1">
    <location>
        <begin position="23"/>
        <end position="515"/>
    </location>
</feature>
<organism evidence="3 4">
    <name type="scientific">Sphingobacterium oryzagri</name>
    <dbReference type="NCBI Taxonomy" id="3025669"/>
    <lineage>
        <taxon>Bacteria</taxon>
        <taxon>Pseudomonadati</taxon>
        <taxon>Bacteroidota</taxon>
        <taxon>Sphingobacteriia</taxon>
        <taxon>Sphingobacteriales</taxon>
        <taxon>Sphingobacteriaceae</taxon>
        <taxon>Sphingobacterium</taxon>
    </lineage>
</organism>
<keyword evidence="1" id="KW-0732">Signal</keyword>